<dbReference type="KEGG" id="mgod:E7746_06770"/>
<protein>
    <submittedName>
        <fullName evidence="1">Uncharacterized protein</fullName>
    </submittedName>
</protein>
<name>A0A4P7VRR4_9BACT</name>
<dbReference type="Proteomes" id="UP000297031">
    <property type="component" value="Chromosome"/>
</dbReference>
<proteinExistence type="predicted"/>
<reference evidence="1 2" key="1">
    <citation type="submission" date="2019-02" db="EMBL/GenBank/DDBJ databases">
        <title>Isolation and identification of novel species under the genus Muribaculum.</title>
        <authorList>
            <person name="Miyake S."/>
            <person name="Ding Y."/>
            <person name="Low A."/>
            <person name="Soh M."/>
            <person name="Seedorf H."/>
        </authorList>
    </citation>
    <scope>NUCLEOTIDE SEQUENCE [LARGE SCALE GENOMIC DNA]</scope>
    <source>
        <strain evidence="1 2">TLL-A4</strain>
    </source>
</reference>
<evidence type="ECO:0000313" key="1">
    <source>
        <dbReference type="EMBL" id="QCD37046.1"/>
    </source>
</evidence>
<organism evidence="1 2">
    <name type="scientific">Muribaculum gordoncarteri</name>
    <dbReference type="NCBI Taxonomy" id="2530390"/>
    <lineage>
        <taxon>Bacteria</taxon>
        <taxon>Pseudomonadati</taxon>
        <taxon>Bacteroidota</taxon>
        <taxon>Bacteroidia</taxon>
        <taxon>Bacteroidales</taxon>
        <taxon>Muribaculaceae</taxon>
        <taxon>Muribaculum</taxon>
    </lineage>
</organism>
<gene>
    <name evidence="1" type="ORF">E7746_06770</name>
</gene>
<evidence type="ECO:0000313" key="2">
    <source>
        <dbReference type="Proteomes" id="UP000297031"/>
    </source>
</evidence>
<dbReference type="AlphaFoldDB" id="A0A4P7VRR4"/>
<keyword evidence="2" id="KW-1185">Reference proteome</keyword>
<dbReference type="OrthoDB" id="1070279at2"/>
<accession>A0A4P7VRR4</accession>
<dbReference type="EMBL" id="CP039393">
    <property type="protein sequence ID" value="QCD37046.1"/>
    <property type="molecule type" value="Genomic_DNA"/>
</dbReference>
<sequence length="126" mass="14470">MKHIDLWNRNVEFIDQDTPWERPAVFIEFEPIRWNDIVPAVEYRAEANVRLHIVTDWAPAYKDFAGVGIDLDLPDKIHDVIAGIDGETFKDFQLAESHTNHDHEDIVESIEVYSYVAIKSAAPKAP</sequence>